<dbReference type="Pfam" id="PF12796">
    <property type="entry name" value="Ank_2"/>
    <property type="match status" value="1"/>
</dbReference>
<dbReference type="InterPro" id="IPR002110">
    <property type="entry name" value="Ankyrin_rpt"/>
</dbReference>
<dbReference type="Gene3D" id="1.25.40.20">
    <property type="entry name" value="Ankyrin repeat-containing domain"/>
    <property type="match status" value="1"/>
</dbReference>
<gene>
    <name evidence="2" type="ORF">QS748_14200</name>
</gene>
<feature type="repeat" description="ANK" evidence="1">
    <location>
        <begin position="48"/>
        <end position="80"/>
    </location>
</feature>
<accession>A0AA90NTV8</accession>
<dbReference type="InterPro" id="IPR036770">
    <property type="entry name" value="Ankyrin_rpt-contain_sf"/>
</dbReference>
<evidence type="ECO:0000256" key="1">
    <source>
        <dbReference type="PROSITE-ProRule" id="PRU00023"/>
    </source>
</evidence>
<dbReference type="PROSITE" id="PS50088">
    <property type="entry name" value="ANK_REPEAT"/>
    <property type="match status" value="1"/>
</dbReference>
<sequence length="106" mass="12277">MTASIDNIFEEFLTAITFNVAEFYQLWEQTSQDDITRIVQLHSHKDCKGSTLLHTACRRQQIDIIKLFLASGADINKAEIGSYRNTPLIISVESMNIKIIKERRRY</sequence>
<proteinExistence type="predicted"/>
<dbReference type="PROSITE" id="PS50297">
    <property type="entry name" value="ANK_REP_REGION"/>
    <property type="match status" value="1"/>
</dbReference>
<protein>
    <submittedName>
        <fullName evidence="2">Ankyrin repeat domain-containing protein</fullName>
    </submittedName>
</protein>
<comment type="caution">
    <text evidence="2">The sequence shown here is derived from an EMBL/GenBank/DDBJ whole genome shotgun (WGS) entry which is preliminary data.</text>
</comment>
<name>A0AA90NTV8_9GAMM</name>
<dbReference type="EMBL" id="JASXSV010000038">
    <property type="protein sequence ID" value="MDP0590269.1"/>
    <property type="molecule type" value="Genomic_DNA"/>
</dbReference>
<dbReference type="SMART" id="SM00248">
    <property type="entry name" value="ANK"/>
    <property type="match status" value="1"/>
</dbReference>
<evidence type="ECO:0000313" key="3">
    <source>
        <dbReference type="Proteomes" id="UP001178148"/>
    </source>
</evidence>
<evidence type="ECO:0000313" key="2">
    <source>
        <dbReference type="EMBL" id="MDP0590269.1"/>
    </source>
</evidence>
<dbReference type="AlphaFoldDB" id="A0AA90NTV8"/>
<dbReference type="Proteomes" id="UP001178148">
    <property type="component" value="Unassembled WGS sequence"/>
</dbReference>
<dbReference type="SUPFAM" id="SSF48403">
    <property type="entry name" value="Ankyrin repeat"/>
    <property type="match status" value="1"/>
</dbReference>
<keyword evidence="1" id="KW-0040">ANK repeat</keyword>
<keyword evidence="3" id="KW-1185">Reference proteome</keyword>
<organism evidence="2 3">
    <name type="scientific">Candidatus Endonucleibacter bathymodioli</name>
    <dbReference type="NCBI Taxonomy" id="539814"/>
    <lineage>
        <taxon>Bacteria</taxon>
        <taxon>Pseudomonadati</taxon>
        <taxon>Pseudomonadota</taxon>
        <taxon>Gammaproteobacteria</taxon>
        <taxon>Oceanospirillales</taxon>
        <taxon>Endozoicomonadaceae</taxon>
        <taxon>Candidatus Endonucleibacter</taxon>
    </lineage>
</organism>
<reference evidence="2 3" key="1">
    <citation type="journal article" date="2023" name="bioRxiv">
        <title>An intranuclear bacterial parasite of deep-sea mussels expresses apoptosis inhibitors acquired from its host.</title>
        <authorList>
            <person name="Gonzalez Porras M.A."/>
            <person name="Assie A."/>
            <person name="Tietjen M."/>
            <person name="Violette M."/>
            <person name="Kleiner M."/>
            <person name="Gruber-Vodicka H."/>
            <person name="Dubilier N."/>
            <person name="Leisch N."/>
        </authorList>
    </citation>
    <scope>NUCLEOTIDE SEQUENCE [LARGE SCALE GENOMIC DNA]</scope>
    <source>
        <strain evidence="2">IAP13</strain>
    </source>
</reference>